<gene>
    <name evidence="2" type="ORF">BQ4739_LOCUS3105</name>
</gene>
<name>A0A383VDR8_TETOB</name>
<evidence type="ECO:0000313" key="3">
    <source>
        <dbReference type="Proteomes" id="UP000256970"/>
    </source>
</evidence>
<feature type="region of interest" description="Disordered" evidence="1">
    <location>
        <begin position="1"/>
        <end position="57"/>
    </location>
</feature>
<keyword evidence="3" id="KW-1185">Reference proteome</keyword>
<reference evidence="2 3" key="1">
    <citation type="submission" date="2016-10" db="EMBL/GenBank/DDBJ databases">
        <authorList>
            <person name="Cai Z."/>
        </authorList>
    </citation>
    <scope>NUCLEOTIDE SEQUENCE [LARGE SCALE GENOMIC DNA]</scope>
</reference>
<sequence>MSAQQDQHPKQQPPSGRLFLSKLAALPDDDAAEAAGHSKRLQPGQQHGPVEPVSGAEETLWINSLQVLGGKTTRLGDKRA</sequence>
<organism evidence="2 3">
    <name type="scientific">Tetradesmus obliquus</name>
    <name type="common">Green alga</name>
    <name type="synonym">Acutodesmus obliquus</name>
    <dbReference type="NCBI Taxonomy" id="3088"/>
    <lineage>
        <taxon>Eukaryota</taxon>
        <taxon>Viridiplantae</taxon>
        <taxon>Chlorophyta</taxon>
        <taxon>core chlorophytes</taxon>
        <taxon>Chlorophyceae</taxon>
        <taxon>CS clade</taxon>
        <taxon>Sphaeropleales</taxon>
        <taxon>Scenedesmaceae</taxon>
        <taxon>Tetradesmus</taxon>
    </lineage>
</organism>
<protein>
    <submittedName>
        <fullName evidence="2">Uncharacterized protein</fullName>
    </submittedName>
</protein>
<dbReference type="EMBL" id="FNXT01000238">
    <property type="protein sequence ID" value="SZX62526.1"/>
    <property type="molecule type" value="Genomic_DNA"/>
</dbReference>
<proteinExistence type="predicted"/>
<evidence type="ECO:0000313" key="2">
    <source>
        <dbReference type="EMBL" id="SZX62526.1"/>
    </source>
</evidence>
<dbReference type="AlphaFoldDB" id="A0A383VDR8"/>
<evidence type="ECO:0000256" key="1">
    <source>
        <dbReference type="SAM" id="MobiDB-lite"/>
    </source>
</evidence>
<accession>A0A383VDR8</accession>
<dbReference type="Proteomes" id="UP000256970">
    <property type="component" value="Unassembled WGS sequence"/>
</dbReference>